<gene>
    <name evidence="5" type="ORF">QR98_0013760</name>
    <name evidence="4" type="ORF">SSS_1336</name>
</gene>
<evidence type="ECO:0000313" key="4">
    <source>
        <dbReference type="EMBL" id="KAF7495976.1"/>
    </source>
</evidence>
<name>A0A131ZXX0_SARSC</name>
<dbReference type="Proteomes" id="UP000070412">
    <property type="component" value="Unassembled WGS sequence"/>
</dbReference>
<evidence type="ECO:0000313" key="5">
    <source>
        <dbReference type="EMBL" id="KPM02950.1"/>
    </source>
</evidence>
<dbReference type="GO" id="GO:0005524">
    <property type="term" value="F:ATP binding"/>
    <property type="evidence" value="ECO:0007669"/>
    <property type="project" value="UniProtKB-KW"/>
</dbReference>
<reference evidence="7" key="2">
    <citation type="journal article" date="2020" name="PLoS Negl. Trop. Dis.">
        <title>High-quality nuclear genome for Sarcoptes scabiei-A critical resource for a neglected parasite.</title>
        <authorList>
            <person name="Korhonen P.K."/>
            <person name="Gasser R.B."/>
            <person name="Ma G."/>
            <person name="Wang T."/>
            <person name="Stroehlein A.J."/>
            <person name="Young N.D."/>
            <person name="Ang C.S."/>
            <person name="Fernando D.D."/>
            <person name="Lu H.C."/>
            <person name="Taylor S."/>
            <person name="Reynolds S.L."/>
            <person name="Mofiz E."/>
            <person name="Najaraj S.H."/>
            <person name="Gowda H."/>
            <person name="Madugundu A."/>
            <person name="Renuse S."/>
            <person name="Holt D."/>
            <person name="Pandey A."/>
            <person name="Papenfuss A.T."/>
            <person name="Fischer K."/>
        </authorList>
    </citation>
    <scope>NUCLEOTIDE SEQUENCE [LARGE SCALE GENOMIC DNA]</scope>
</reference>
<protein>
    <submittedName>
        <fullName evidence="4">CBL-interacting serine/threonine-protein kinase 13</fullName>
    </submittedName>
</protein>
<dbReference type="GO" id="GO:0044773">
    <property type="term" value="P:mitotic DNA damage checkpoint signaling"/>
    <property type="evidence" value="ECO:0007669"/>
    <property type="project" value="TreeGrafter"/>
</dbReference>
<dbReference type="GO" id="GO:0005634">
    <property type="term" value="C:nucleus"/>
    <property type="evidence" value="ECO:0007669"/>
    <property type="project" value="TreeGrafter"/>
</dbReference>
<evidence type="ECO:0000313" key="6">
    <source>
        <dbReference type="EnsemblMetazoa" id="KAF7495976.1"/>
    </source>
</evidence>
<reference evidence="5 8" key="1">
    <citation type="journal article" date="2015" name="Parasit. Vectors">
        <title>Draft genome of the scabies mite.</title>
        <authorList>
            <person name="Rider S.D.Jr."/>
            <person name="Morgan M.S."/>
            <person name="Arlian L.G."/>
        </authorList>
    </citation>
    <scope>NUCLEOTIDE SEQUENCE [LARGE SCALE GENOMIC DNA]</scope>
    <source>
        <strain evidence="5">Arlian Lab</strain>
    </source>
</reference>
<dbReference type="PROSITE" id="PS00108">
    <property type="entry name" value="PROTEIN_KINASE_ST"/>
    <property type="match status" value="1"/>
</dbReference>
<evidence type="ECO:0000259" key="3">
    <source>
        <dbReference type="PROSITE" id="PS50011"/>
    </source>
</evidence>
<dbReference type="FunFam" id="1.10.510.10:FF:000571">
    <property type="entry name" value="Maternal embryonic leucine zipper kinase"/>
    <property type="match status" value="1"/>
</dbReference>
<keyword evidence="4" id="KW-0418">Kinase</keyword>
<reference evidence="4" key="3">
    <citation type="submission" date="2020-01" db="EMBL/GenBank/DDBJ databases">
        <authorList>
            <person name="Korhonen P.K.K."/>
            <person name="Guangxu M.G."/>
            <person name="Wang T.W."/>
            <person name="Stroehlein A.J.S."/>
            <person name="Young N.D."/>
            <person name="Ang C.-S.A."/>
            <person name="Fernando D.W.F."/>
            <person name="Lu H.L."/>
            <person name="Taylor S.T."/>
            <person name="Ehtesham M.E.M."/>
            <person name="Najaraj S.H.N."/>
            <person name="Harsha G.H.G."/>
            <person name="Madugundu A.M."/>
            <person name="Renuse S.R."/>
            <person name="Holt D.H."/>
            <person name="Pandey A.P."/>
            <person name="Papenfuss A.P."/>
            <person name="Gasser R.B.G."/>
            <person name="Fischer K.F."/>
        </authorList>
    </citation>
    <scope>NUCLEOTIDE SEQUENCE</scope>
    <source>
        <strain evidence="4">SSS_KF_BRIS2020</strain>
    </source>
</reference>
<organism evidence="5 8">
    <name type="scientific">Sarcoptes scabiei</name>
    <name type="common">Itch mite</name>
    <name type="synonym">Acarus scabiei</name>
    <dbReference type="NCBI Taxonomy" id="52283"/>
    <lineage>
        <taxon>Eukaryota</taxon>
        <taxon>Metazoa</taxon>
        <taxon>Ecdysozoa</taxon>
        <taxon>Arthropoda</taxon>
        <taxon>Chelicerata</taxon>
        <taxon>Arachnida</taxon>
        <taxon>Acari</taxon>
        <taxon>Acariformes</taxon>
        <taxon>Sarcoptiformes</taxon>
        <taxon>Astigmata</taxon>
        <taxon>Psoroptidia</taxon>
        <taxon>Sarcoptoidea</taxon>
        <taxon>Sarcoptidae</taxon>
        <taxon>Sarcoptinae</taxon>
        <taxon>Sarcoptes</taxon>
    </lineage>
</organism>
<dbReference type="PANTHER" id="PTHR44167">
    <property type="entry name" value="OVARIAN-SPECIFIC SERINE/THREONINE-PROTEIN KINASE LOK-RELATED"/>
    <property type="match status" value="1"/>
</dbReference>
<dbReference type="InterPro" id="IPR000719">
    <property type="entry name" value="Prot_kinase_dom"/>
</dbReference>
<dbReference type="EMBL" id="JXLN01003334">
    <property type="protein sequence ID" value="KPM02950.1"/>
    <property type="molecule type" value="Genomic_DNA"/>
</dbReference>
<accession>A0A131ZXX0</accession>
<dbReference type="AlphaFoldDB" id="A0A131ZXX0"/>
<dbReference type="PANTHER" id="PTHR44167:SF24">
    <property type="entry name" value="SERINE_THREONINE-PROTEIN KINASE CHK2"/>
    <property type="match status" value="1"/>
</dbReference>
<dbReference type="GO" id="GO:0005737">
    <property type="term" value="C:cytoplasm"/>
    <property type="evidence" value="ECO:0007669"/>
    <property type="project" value="TreeGrafter"/>
</dbReference>
<sequence length="334" mass="38260">MKYQVGPLKAKIVKKYKPKLVKKDVTRFYQVPIGPFKKSEDVVKSFGYELKRELDRGGFGVVYIAKDLRKNIDVACKAIEIEPMKKSALEENKNELLVLEKVRHPYVIPVYCHFIVQGEGNIKMYIFMALADGGNLYKFLKKRGSLIDEQSCKLYYAQILSGINHMHLVGIAHRDIKLQNVLLCSNKSSISGDYLLVVTDFGLSKSVPDRSKLQRSICGTPIFMAPELLLHQPYDAFAVDIWALGISLYMMLSMDVPFDYQKPEKIVANDMLKKNWSFQGFKSQPSAEVKDLISRMLEPDPKNRIKMMEIIKHPWIEKEYILAKAVSKSLKAKM</sequence>
<dbReference type="InterPro" id="IPR011009">
    <property type="entry name" value="Kinase-like_dom_sf"/>
</dbReference>
<keyword evidence="7" id="KW-1185">Reference proteome</keyword>
<evidence type="ECO:0000256" key="2">
    <source>
        <dbReference type="ARBA" id="ARBA00022840"/>
    </source>
</evidence>
<feature type="domain" description="Protein kinase" evidence="3">
    <location>
        <begin position="48"/>
        <end position="316"/>
    </location>
</feature>
<dbReference type="Gene3D" id="1.10.510.10">
    <property type="entry name" value="Transferase(Phosphotransferase) domain 1"/>
    <property type="match status" value="1"/>
</dbReference>
<dbReference type="EnsemblMetazoa" id="SSS_1336s_mrna">
    <property type="protein sequence ID" value="KAF7495976.1"/>
    <property type="gene ID" value="SSS_1336"/>
</dbReference>
<reference evidence="6" key="4">
    <citation type="submission" date="2022-06" db="UniProtKB">
        <authorList>
            <consortium name="EnsemblMetazoa"/>
        </authorList>
    </citation>
    <scope>IDENTIFICATION</scope>
</reference>
<dbReference type="VEuPathDB" id="VectorBase:SSCA003656"/>
<dbReference type="SMART" id="SM00220">
    <property type="entry name" value="S_TKc"/>
    <property type="match status" value="1"/>
</dbReference>
<dbReference type="SUPFAM" id="SSF56112">
    <property type="entry name" value="Protein kinase-like (PK-like)"/>
    <property type="match status" value="1"/>
</dbReference>
<evidence type="ECO:0000313" key="8">
    <source>
        <dbReference type="Proteomes" id="UP000616769"/>
    </source>
</evidence>
<evidence type="ECO:0000256" key="1">
    <source>
        <dbReference type="ARBA" id="ARBA00022741"/>
    </source>
</evidence>
<dbReference type="Pfam" id="PF00069">
    <property type="entry name" value="Pkinase"/>
    <property type="match status" value="1"/>
</dbReference>
<dbReference type="EMBL" id="WVUK01000043">
    <property type="protein sequence ID" value="KAF7495976.1"/>
    <property type="molecule type" value="Genomic_DNA"/>
</dbReference>
<dbReference type="PROSITE" id="PS50011">
    <property type="entry name" value="PROTEIN_KINASE_DOM"/>
    <property type="match status" value="1"/>
</dbReference>
<dbReference type="InterPro" id="IPR008271">
    <property type="entry name" value="Ser/Thr_kinase_AS"/>
</dbReference>
<evidence type="ECO:0000313" key="7">
    <source>
        <dbReference type="Proteomes" id="UP000070412"/>
    </source>
</evidence>
<keyword evidence="2" id="KW-0067">ATP-binding</keyword>
<dbReference type="Proteomes" id="UP000616769">
    <property type="component" value="Unassembled WGS sequence"/>
</dbReference>
<dbReference type="GO" id="GO:0004674">
    <property type="term" value="F:protein serine/threonine kinase activity"/>
    <property type="evidence" value="ECO:0007669"/>
    <property type="project" value="TreeGrafter"/>
</dbReference>
<dbReference type="OrthoDB" id="248923at2759"/>
<keyword evidence="1" id="KW-0547">Nucleotide-binding</keyword>
<keyword evidence="4" id="KW-0808">Transferase</keyword>
<proteinExistence type="predicted"/>